<name>A0A1E4SWL6_9ASCO</name>
<dbReference type="PANTHER" id="PTHR15002">
    <property type="entry name" value="RIBOSOMAL BIOGENESIS PROTEIN LAS1L"/>
    <property type="match status" value="1"/>
</dbReference>
<reference evidence="2" key="1">
    <citation type="submission" date="2016-04" db="EMBL/GenBank/DDBJ databases">
        <title>Comparative genomics of biotechnologically important yeasts.</title>
        <authorList>
            <consortium name="DOE Joint Genome Institute"/>
            <person name="Riley R."/>
            <person name="Haridas S."/>
            <person name="Wolfe K.H."/>
            <person name="Lopes M.R."/>
            <person name="Hittinger C.T."/>
            <person name="Goker M."/>
            <person name="Salamov A."/>
            <person name="Wisecaver J."/>
            <person name="Long T.M."/>
            <person name="Aerts A.L."/>
            <person name="Barry K."/>
            <person name="Choi C."/>
            <person name="Clum A."/>
            <person name="Coughlan A.Y."/>
            <person name="Deshpande S."/>
            <person name="Douglass A.P."/>
            <person name="Hanson S.J."/>
            <person name="Klenk H.-P."/>
            <person name="Labutti K."/>
            <person name="Lapidus A."/>
            <person name="Lindquist E."/>
            <person name="Lipzen A."/>
            <person name="Meier-Kolthoff J.P."/>
            <person name="Ohm R.A."/>
            <person name="Otillar R.P."/>
            <person name="Pangilinan J."/>
            <person name="Peng Y."/>
            <person name="Rokas A."/>
            <person name="Rosa C.A."/>
            <person name="Scheuner C."/>
            <person name="Sibirny A.A."/>
            <person name="Slot J.C."/>
            <person name="Stielow J.B."/>
            <person name="Sun H."/>
            <person name="Kurtzman C.P."/>
            <person name="Blackwell M."/>
            <person name="Grigoriev I.V."/>
            <person name="Jeffries T.W."/>
        </authorList>
    </citation>
    <scope>NUCLEOTIDE SEQUENCE [LARGE SCALE GENOMIC DNA]</scope>
    <source>
        <strain evidence="2">NRRL YB-2248</strain>
    </source>
</reference>
<keyword evidence="2" id="KW-1185">Reference proteome</keyword>
<dbReference type="OrthoDB" id="10263222at2759"/>
<sequence length="441" mass="51634">MSKNVQLTPYKSIHDLQKLKDWFYNTQEEDDDVDLRYRGIEKVSAYMTRGNIPHSIEITSLITSSILLDEKLTNTTFYKTKNDDEERLLDEEDIQVNYSAFDVMPIKLSYTMTIIKFVNGLLDPFQKSNFAISLHKLATILNLPSLFVELRHIGTHEFIPSLQILRIIIKCSLNWLKLHYWDIILKDYKPLSIQDDDVDGGGDVQDDSDLQLDELNKSFKILRKIRKDDLSKVYKYGDSTDTGIKYNDALNIIKKTQNTELLINYMIFNNCLILNKIDNLNDKKLNGLKILYKPILEELGYDLCFKLFEKLLIDNDNVNDSNQVIKWLEYFLSNSLKFNKNSKYNSFVNKDTIDSILQTFIDLHDSKHVELLQFFQNTSFIKLNKLQDKIDNVIQSIKTPKTPKRKAVDDDDEEQLNVKRVKRTYFFETHSDWTPTPFGIS</sequence>
<dbReference type="STRING" id="983967.A0A1E4SWL6"/>
<dbReference type="GO" id="GO:0004519">
    <property type="term" value="F:endonuclease activity"/>
    <property type="evidence" value="ECO:0007669"/>
    <property type="project" value="InterPro"/>
</dbReference>
<proteinExistence type="predicted"/>
<dbReference type="GO" id="GO:0030687">
    <property type="term" value="C:preribosome, large subunit precursor"/>
    <property type="evidence" value="ECO:0007669"/>
    <property type="project" value="TreeGrafter"/>
</dbReference>
<dbReference type="EMBL" id="KV453860">
    <property type="protein sequence ID" value="ODV83889.1"/>
    <property type="molecule type" value="Genomic_DNA"/>
</dbReference>
<dbReference type="Pfam" id="PF04031">
    <property type="entry name" value="Las1"/>
    <property type="match status" value="1"/>
</dbReference>
<dbReference type="GO" id="GO:0000470">
    <property type="term" value="P:maturation of LSU-rRNA"/>
    <property type="evidence" value="ECO:0007669"/>
    <property type="project" value="TreeGrafter"/>
</dbReference>
<evidence type="ECO:0000313" key="1">
    <source>
        <dbReference type="EMBL" id="ODV83889.1"/>
    </source>
</evidence>
<dbReference type="AlphaFoldDB" id="A0A1E4SWL6"/>
<dbReference type="GO" id="GO:0090730">
    <property type="term" value="C:Las1 complex"/>
    <property type="evidence" value="ECO:0007669"/>
    <property type="project" value="InterPro"/>
</dbReference>
<organism evidence="1 2">
    <name type="scientific">[Candida] arabinofermentans NRRL YB-2248</name>
    <dbReference type="NCBI Taxonomy" id="983967"/>
    <lineage>
        <taxon>Eukaryota</taxon>
        <taxon>Fungi</taxon>
        <taxon>Dikarya</taxon>
        <taxon>Ascomycota</taxon>
        <taxon>Saccharomycotina</taxon>
        <taxon>Pichiomycetes</taxon>
        <taxon>Pichiales</taxon>
        <taxon>Pichiaceae</taxon>
        <taxon>Ogataea</taxon>
        <taxon>Ogataea/Candida clade</taxon>
    </lineage>
</organism>
<accession>A0A1E4SWL6</accession>
<gene>
    <name evidence="1" type="ORF">CANARDRAFT_9180</name>
</gene>
<evidence type="ECO:0000313" key="2">
    <source>
        <dbReference type="Proteomes" id="UP000094801"/>
    </source>
</evidence>
<dbReference type="PANTHER" id="PTHR15002:SF0">
    <property type="entry name" value="RIBOSOMAL BIOGENESIS PROTEIN LAS1L"/>
    <property type="match status" value="1"/>
</dbReference>
<dbReference type="InterPro" id="IPR007174">
    <property type="entry name" value="Las1"/>
</dbReference>
<dbReference type="GO" id="GO:0000460">
    <property type="term" value="P:maturation of 5.8S rRNA"/>
    <property type="evidence" value="ECO:0007669"/>
    <property type="project" value="TreeGrafter"/>
</dbReference>
<dbReference type="Proteomes" id="UP000094801">
    <property type="component" value="Unassembled WGS sequence"/>
</dbReference>
<protein>
    <submittedName>
        <fullName evidence="1">Uncharacterized protein</fullName>
    </submittedName>
</protein>